<evidence type="ECO:0000313" key="3">
    <source>
        <dbReference type="EMBL" id="NFF87343.1"/>
    </source>
</evidence>
<dbReference type="Proteomes" id="UP000473681">
    <property type="component" value="Unassembled WGS sequence"/>
</dbReference>
<protein>
    <submittedName>
        <fullName evidence="2">DUF2225 domain-containing protein</fullName>
    </submittedName>
</protein>
<name>A0A0C2SIU1_CLOBO</name>
<evidence type="ECO:0000313" key="5">
    <source>
        <dbReference type="EMBL" id="NFV26040.1"/>
    </source>
</evidence>
<proteinExistence type="predicted"/>
<reference evidence="2 6" key="1">
    <citation type="submission" date="2019-02" db="EMBL/GenBank/DDBJ databases">
        <title>Genome sequencing of Clostridium botulinum clinical isolates.</title>
        <authorList>
            <person name="Brunt J."/>
            <person name="Van Vliet A.H.M."/>
            <person name="Stringer S.C."/>
            <person name="Grant K.A."/>
            <person name="Carter A.C."/>
            <person name="Peck M.W."/>
        </authorList>
    </citation>
    <scope>NUCLEOTIDE SEQUENCE [LARGE SCALE GENOMIC DNA]</scope>
    <source>
        <strain evidence="2 6">H113700579</strain>
    </source>
</reference>
<evidence type="ECO:0000313" key="9">
    <source>
        <dbReference type="Proteomes" id="UP000486903"/>
    </source>
</evidence>
<dbReference type="Proteomes" id="UP000486903">
    <property type="component" value="Unassembled WGS sequence"/>
</dbReference>
<organism evidence="2 6">
    <name type="scientific">Clostridium botulinum</name>
    <dbReference type="NCBI Taxonomy" id="1491"/>
    <lineage>
        <taxon>Bacteria</taxon>
        <taxon>Bacillati</taxon>
        <taxon>Bacillota</taxon>
        <taxon>Clostridia</taxon>
        <taxon>Eubacteriales</taxon>
        <taxon>Clostridiaceae</taxon>
        <taxon>Clostridium</taxon>
    </lineage>
</organism>
<evidence type="ECO:0000256" key="1">
    <source>
        <dbReference type="SAM" id="Coils"/>
    </source>
</evidence>
<dbReference type="Gene3D" id="1.25.40.10">
    <property type="entry name" value="Tetratricopeptide repeat domain"/>
    <property type="match status" value="1"/>
</dbReference>
<dbReference type="Pfam" id="PF09986">
    <property type="entry name" value="DUF2225"/>
    <property type="match status" value="1"/>
</dbReference>
<evidence type="ECO:0000313" key="8">
    <source>
        <dbReference type="Proteomes" id="UP000476820"/>
    </source>
</evidence>
<dbReference type="AlphaFoldDB" id="A0A0C2SIU1"/>
<keyword evidence="1" id="KW-0175">Coiled coil</keyword>
<comment type="caution">
    <text evidence="2">The sequence shown here is derived from an EMBL/GenBank/DDBJ whole genome shotgun (WGS) entry which is preliminary data.</text>
</comment>
<dbReference type="EMBL" id="SWOV01000010">
    <property type="protein sequence ID" value="NFF87343.1"/>
    <property type="molecule type" value="Genomic_DNA"/>
</dbReference>
<accession>A0A0C2SIU1</accession>
<dbReference type="InterPro" id="IPR018708">
    <property type="entry name" value="DUF2225"/>
</dbReference>
<dbReference type="Proteomes" id="UP000472355">
    <property type="component" value="Unassembled WGS sequence"/>
</dbReference>
<evidence type="ECO:0000313" key="2">
    <source>
        <dbReference type="EMBL" id="NFA44348.1"/>
    </source>
</evidence>
<feature type="coiled-coil region" evidence="1">
    <location>
        <begin position="133"/>
        <end position="160"/>
    </location>
</feature>
<evidence type="ECO:0000313" key="6">
    <source>
        <dbReference type="Proteomes" id="UP000472355"/>
    </source>
</evidence>
<evidence type="ECO:0000313" key="7">
    <source>
        <dbReference type="Proteomes" id="UP000473681"/>
    </source>
</evidence>
<dbReference type="RefSeq" id="WP_003374682.1">
    <property type="nucleotide sequence ID" value="NZ_CP010520.1"/>
</dbReference>
<dbReference type="EMBL" id="SXFB01000004">
    <property type="protein sequence ID" value="NFV26040.1"/>
    <property type="molecule type" value="Genomic_DNA"/>
</dbReference>
<sequence length="226" mass="26512">MCEEEIKKHLFLKQIHCPVCEHKFKVNAVKVNSPRQLSKDSDFFIRYSSPNPYFYDIWICNNCGYATMKVDFFKIKKHEKKIVLEKIKPLWKPRDYPDIITASIAIERYKLALVNSIILNSNYSTKAMISLKIAWMYRLLDNLNNELDFLEKALKGFNEAYIVESFPMYGLQRDSTMYLLGELNRRLNNNSEALIWYSKAITTIGASYKIKELARNGRDLIKANDN</sequence>
<evidence type="ECO:0000313" key="4">
    <source>
        <dbReference type="EMBL" id="NFN34518.1"/>
    </source>
</evidence>
<gene>
    <name evidence="2" type="ORF">EXM65_17730</name>
    <name evidence="3" type="ORF">FC774_05575</name>
    <name evidence="4" type="ORF">FDB51_05095</name>
    <name evidence="5" type="ORF">FDG31_07590</name>
</gene>
<dbReference type="OrthoDB" id="9780343at2"/>
<dbReference type="EMBL" id="SGKU01000074">
    <property type="protein sequence ID" value="NFA44348.1"/>
    <property type="molecule type" value="Genomic_DNA"/>
</dbReference>
<reference evidence="7 8" key="2">
    <citation type="submission" date="2019-04" db="EMBL/GenBank/DDBJ databases">
        <title>Genome sequencing of Clostridium botulinum Groups I-IV and Clostridium butyricum.</title>
        <authorList>
            <person name="Brunt J."/>
            <person name="Van Vliet A.H.M."/>
            <person name="Stringer S.C."/>
            <person name="Carter A.T."/>
            <person name="Peck M.W."/>
        </authorList>
    </citation>
    <scope>NUCLEOTIDE SEQUENCE [LARGE SCALE GENOMIC DNA]</scope>
    <source>
        <strain evidence="3 8">1605</strain>
        <strain evidence="5 9">BL81</strain>
        <strain evidence="4 7">CB-K-33E</strain>
    </source>
</reference>
<dbReference type="InterPro" id="IPR011990">
    <property type="entry name" value="TPR-like_helical_dom_sf"/>
</dbReference>
<dbReference type="EMBL" id="SWVK01000005">
    <property type="protein sequence ID" value="NFN34518.1"/>
    <property type="molecule type" value="Genomic_DNA"/>
</dbReference>
<dbReference type="Proteomes" id="UP000476820">
    <property type="component" value="Unassembled WGS sequence"/>
</dbReference>